<organism evidence="5 6">
    <name type="scientific">Flavobacterium cyanobacteriorum</name>
    <dbReference type="NCBI Taxonomy" id="2022802"/>
    <lineage>
        <taxon>Bacteria</taxon>
        <taxon>Pseudomonadati</taxon>
        <taxon>Bacteroidota</taxon>
        <taxon>Flavobacteriia</taxon>
        <taxon>Flavobacteriales</taxon>
        <taxon>Flavobacteriaceae</taxon>
        <taxon>Flavobacterium</taxon>
    </lineage>
</organism>
<feature type="domain" description="HTH araC/xylS-type" evidence="4">
    <location>
        <begin position="195"/>
        <end position="300"/>
    </location>
</feature>
<dbReference type="InterPro" id="IPR020449">
    <property type="entry name" value="Tscrpt_reg_AraC-type_HTH"/>
</dbReference>
<dbReference type="Pfam" id="PF12833">
    <property type="entry name" value="HTH_18"/>
    <property type="match status" value="1"/>
</dbReference>
<evidence type="ECO:0000313" key="6">
    <source>
        <dbReference type="Proteomes" id="UP000216605"/>
    </source>
</evidence>
<evidence type="ECO:0000256" key="1">
    <source>
        <dbReference type="ARBA" id="ARBA00023015"/>
    </source>
</evidence>
<dbReference type="Proteomes" id="UP000216605">
    <property type="component" value="Unassembled WGS sequence"/>
</dbReference>
<accession>A0A255ZLU7</accession>
<dbReference type="InterPro" id="IPR009057">
    <property type="entry name" value="Homeodomain-like_sf"/>
</dbReference>
<proteinExistence type="predicted"/>
<dbReference type="SUPFAM" id="SSF46689">
    <property type="entry name" value="Homeodomain-like"/>
    <property type="match status" value="1"/>
</dbReference>
<dbReference type="Gene3D" id="1.10.10.60">
    <property type="entry name" value="Homeodomain-like"/>
    <property type="match status" value="2"/>
</dbReference>
<dbReference type="InterPro" id="IPR018060">
    <property type="entry name" value="HTH_AraC"/>
</dbReference>
<dbReference type="RefSeq" id="WP_094412837.1">
    <property type="nucleotide sequence ID" value="NZ_NOXV01000195.1"/>
</dbReference>
<dbReference type="GO" id="GO:0043565">
    <property type="term" value="F:sequence-specific DNA binding"/>
    <property type="evidence" value="ECO:0007669"/>
    <property type="project" value="InterPro"/>
</dbReference>
<dbReference type="OrthoDB" id="2600165at2"/>
<dbReference type="GO" id="GO:0003700">
    <property type="term" value="F:DNA-binding transcription factor activity"/>
    <property type="evidence" value="ECO:0007669"/>
    <property type="project" value="InterPro"/>
</dbReference>
<keyword evidence="2" id="KW-0238">DNA-binding</keyword>
<dbReference type="AlphaFoldDB" id="A0A255ZLU7"/>
<keyword evidence="6" id="KW-1185">Reference proteome</keyword>
<name>A0A255ZLU7_9FLAO</name>
<evidence type="ECO:0000313" key="5">
    <source>
        <dbReference type="EMBL" id="OYQ42503.1"/>
    </source>
</evidence>
<gene>
    <name evidence="5" type="ORF">CHU92_03980</name>
</gene>
<dbReference type="SMART" id="SM00342">
    <property type="entry name" value="HTH_ARAC"/>
    <property type="match status" value="1"/>
</dbReference>
<evidence type="ECO:0000256" key="3">
    <source>
        <dbReference type="ARBA" id="ARBA00023163"/>
    </source>
</evidence>
<reference evidence="5 6" key="1">
    <citation type="submission" date="2017-07" db="EMBL/GenBank/DDBJ databases">
        <title>Flavobacterium cyanobacteriorum sp. nov., isolated from cyanobacterial aggregates in a eutrophic lake.</title>
        <authorList>
            <person name="Cai H."/>
        </authorList>
    </citation>
    <scope>NUCLEOTIDE SEQUENCE [LARGE SCALE GENOMIC DNA]</scope>
    <source>
        <strain evidence="5 6">TH021</strain>
    </source>
</reference>
<dbReference type="PANTHER" id="PTHR43280">
    <property type="entry name" value="ARAC-FAMILY TRANSCRIPTIONAL REGULATOR"/>
    <property type="match status" value="1"/>
</dbReference>
<evidence type="ECO:0000259" key="4">
    <source>
        <dbReference type="PROSITE" id="PS01124"/>
    </source>
</evidence>
<keyword evidence="1" id="KW-0805">Transcription regulation</keyword>
<dbReference type="PRINTS" id="PR00032">
    <property type="entry name" value="HTHARAC"/>
</dbReference>
<comment type="caution">
    <text evidence="5">The sequence shown here is derived from an EMBL/GenBank/DDBJ whole genome shotgun (WGS) entry which is preliminary data.</text>
</comment>
<sequence>MDGFIHIKSISKLHKLIGAENPKHPLLTVIDYSKISNAPDHYNVKFVTDFYIISMKEPAADAIMYGRQYYDFEEGTLFFMSPGQVFSVGKPSATQYKGWALFFHPDLIIGTALAKRIKSFTFFSYAVNEALHVSEDEKEILNSILQNIEKEYKLNIDDFSNSVIITAIEQLLNYSQRYYSRQFITRRKENSDLITRFEQLLSEYFNSAALLSAGMPSVEYFAAKLNLSPNYLSDLLKKETGKPTKAYIQSEILEQAKYRLLNSNETVNEIAYSLGFEYPQYFNRFFKTKTGITPSSFRNLN</sequence>
<dbReference type="EMBL" id="NOXV01000195">
    <property type="protein sequence ID" value="OYQ42503.1"/>
    <property type="molecule type" value="Genomic_DNA"/>
</dbReference>
<dbReference type="PROSITE" id="PS01124">
    <property type="entry name" value="HTH_ARAC_FAMILY_2"/>
    <property type="match status" value="1"/>
</dbReference>
<protein>
    <submittedName>
        <fullName evidence="5">AraC family transcriptional regulator</fullName>
    </submittedName>
</protein>
<dbReference type="PANTHER" id="PTHR43280:SF32">
    <property type="entry name" value="TRANSCRIPTIONAL REGULATORY PROTEIN"/>
    <property type="match status" value="1"/>
</dbReference>
<evidence type="ECO:0000256" key="2">
    <source>
        <dbReference type="ARBA" id="ARBA00023125"/>
    </source>
</evidence>
<keyword evidence="3" id="KW-0804">Transcription</keyword>